<keyword evidence="4 7" id="KW-0472">Membrane</keyword>
<accession>A0A3S9MWI2</accession>
<dbReference type="Pfam" id="PF22777">
    <property type="entry name" value="VKGC_lumenal_dom"/>
    <property type="match status" value="1"/>
</dbReference>
<dbReference type="InterPro" id="IPR053934">
    <property type="entry name" value="HTTM_dom"/>
</dbReference>
<dbReference type="OrthoDB" id="341137at2"/>
<evidence type="ECO:0000256" key="3">
    <source>
        <dbReference type="ARBA" id="ARBA00022989"/>
    </source>
</evidence>
<evidence type="ECO:0000313" key="9">
    <source>
        <dbReference type="EMBL" id="AZQ43502.1"/>
    </source>
</evidence>
<feature type="transmembrane region" description="Helical" evidence="7">
    <location>
        <begin position="291"/>
        <end position="308"/>
    </location>
</feature>
<dbReference type="Proteomes" id="UP000279600">
    <property type="component" value="Chromosome"/>
</dbReference>
<evidence type="ECO:0000256" key="2">
    <source>
        <dbReference type="ARBA" id="ARBA00022692"/>
    </source>
</evidence>
<evidence type="ECO:0000256" key="6">
    <source>
        <dbReference type="ARBA" id="ARBA00023239"/>
    </source>
</evidence>
<feature type="transmembrane region" description="Helical" evidence="7">
    <location>
        <begin position="235"/>
        <end position="262"/>
    </location>
</feature>
<dbReference type="GO" id="GO:0008488">
    <property type="term" value="F:gamma-glutamyl carboxylase activity"/>
    <property type="evidence" value="ECO:0007669"/>
    <property type="project" value="InterPro"/>
</dbReference>
<dbReference type="InterPro" id="IPR011020">
    <property type="entry name" value="HTTM-like"/>
</dbReference>
<dbReference type="KEGG" id="noj:EJ995_04355"/>
<feature type="transmembrane region" description="Helical" evidence="7">
    <location>
        <begin position="111"/>
        <end position="131"/>
    </location>
</feature>
<feature type="transmembrane region" description="Helical" evidence="7">
    <location>
        <begin position="67"/>
        <end position="84"/>
    </location>
</feature>
<feature type="transmembrane region" description="Helical" evidence="7">
    <location>
        <begin position="205"/>
        <end position="223"/>
    </location>
</feature>
<feature type="transmembrane region" description="Helical" evidence="7">
    <location>
        <begin position="21"/>
        <end position="47"/>
    </location>
</feature>
<feature type="transmembrane region" description="Helical" evidence="7">
    <location>
        <begin position="152"/>
        <end position="174"/>
    </location>
</feature>
<dbReference type="GO" id="GO:0012505">
    <property type="term" value="C:endomembrane system"/>
    <property type="evidence" value="ECO:0007669"/>
    <property type="project" value="UniProtKB-SubCell"/>
</dbReference>
<evidence type="ECO:0000256" key="7">
    <source>
        <dbReference type="SAM" id="Phobius"/>
    </source>
</evidence>
<dbReference type="InterPro" id="IPR053935">
    <property type="entry name" value="VKGC_lumenal_dom"/>
</dbReference>
<dbReference type="InterPro" id="IPR007782">
    <property type="entry name" value="VKG_COase"/>
</dbReference>
<organism evidence="9 10">
    <name type="scientific">Nonlabens ponticola</name>
    <dbReference type="NCBI Taxonomy" id="2496866"/>
    <lineage>
        <taxon>Bacteria</taxon>
        <taxon>Pseudomonadati</taxon>
        <taxon>Bacteroidota</taxon>
        <taxon>Flavobacteriia</taxon>
        <taxon>Flavobacteriales</taxon>
        <taxon>Flavobacteriaceae</taxon>
        <taxon>Nonlabens</taxon>
    </lineage>
</organism>
<dbReference type="AlphaFoldDB" id="A0A3S9MWI2"/>
<evidence type="ECO:0000313" key="10">
    <source>
        <dbReference type="Proteomes" id="UP000279600"/>
    </source>
</evidence>
<dbReference type="PANTHER" id="PTHR12639">
    <property type="entry name" value="VITAMIN K-DEPENDENT GAMMA-CARBOXYLASE"/>
    <property type="match status" value="1"/>
</dbReference>
<gene>
    <name evidence="9" type="ORF">EJ995_04355</name>
</gene>
<evidence type="ECO:0000256" key="4">
    <source>
        <dbReference type="ARBA" id="ARBA00023136"/>
    </source>
</evidence>
<dbReference type="PANTHER" id="PTHR12639:SF7">
    <property type="entry name" value="HTTM DOMAIN-CONTAINING PROTEIN"/>
    <property type="match status" value="1"/>
</dbReference>
<dbReference type="EMBL" id="CP034549">
    <property type="protein sequence ID" value="AZQ43502.1"/>
    <property type="molecule type" value="Genomic_DNA"/>
</dbReference>
<reference evidence="9 10" key="1">
    <citation type="submission" date="2018-12" db="EMBL/GenBank/DDBJ databases">
        <title>Complete genome of Nonlabens sp. MJ115.</title>
        <authorList>
            <person name="Choi H.S."/>
            <person name="Jung J."/>
        </authorList>
    </citation>
    <scope>NUCLEOTIDE SEQUENCE [LARGE SCALE GENOMIC DNA]</scope>
    <source>
        <strain evidence="9 10">MJ115</strain>
    </source>
</reference>
<keyword evidence="6" id="KW-0456">Lyase</keyword>
<proteinExistence type="predicted"/>
<protein>
    <submittedName>
        <fullName evidence="9">HTTM domain-containing protein</fullName>
    </submittedName>
</protein>
<evidence type="ECO:0000256" key="1">
    <source>
        <dbReference type="ARBA" id="ARBA00004127"/>
    </source>
</evidence>
<keyword evidence="2 7" id="KW-0812">Transmembrane</keyword>
<dbReference type="GO" id="GO:0019842">
    <property type="term" value="F:vitamin binding"/>
    <property type="evidence" value="ECO:0007669"/>
    <property type="project" value="TreeGrafter"/>
</dbReference>
<keyword evidence="10" id="KW-1185">Reference proteome</keyword>
<evidence type="ECO:0000259" key="8">
    <source>
        <dbReference type="SMART" id="SM00752"/>
    </source>
</evidence>
<evidence type="ECO:0000256" key="5">
    <source>
        <dbReference type="ARBA" id="ARBA00023157"/>
    </source>
</evidence>
<keyword evidence="3 7" id="KW-1133">Transmembrane helix</keyword>
<dbReference type="Pfam" id="PF05090">
    <property type="entry name" value="HTTM"/>
    <property type="match status" value="1"/>
</dbReference>
<feature type="domain" description="HTTM-like" evidence="8">
    <location>
        <begin position="10"/>
        <end position="266"/>
    </location>
</feature>
<dbReference type="SMART" id="SM00752">
    <property type="entry name" value="HTTM"/>
    <property type="match status" value="1"/>
</dbReference>
<sequence>MQDRLNRWLFKQVDNSALVAFRVIFGLLLACEAFGSIATGMVKRAFIEPKYTFTFIGFDFLEPLPDYWMYVLYCTMGVAGLLVMVGYKYRVAMTYYAITWTYVYLLQKSSYNNHCYLLMLLNYLMIFLPAHKSASIDARVNPGLRKEHMSRWIYIFIITFIWIIYSYASIAKFYPDWIDGSFPRYLMSIRGKEWSLLQETWAHEAIKYFGLLFDLLIVPLLLWKPTRWPAVIASIFFHLFNSIVFKIGIFPYMALSFLLFFFSVENVHKWFVWKKTFYAAGEIIVPKTRNWIIAGTTTFLLVMLLLPLRHWAIPGDVFWTEEGHRLSWRMMLRSRSGYATYTVVDKDSGERTRIRLSDYLSNKQKRAVQSKPDFMWQFAQKLKKEYAKNGQDVAVYVRAKVGINGRRPVPFTDPDIDLADTEWSHWNHHEWILPSPGYTREDD</sequence>
<keyword evidence="5" id="KW-1015">Disulfide bond</keyword>
<comment type="subcellular location">
    <subcellularLocation>
        <location evidence="1">Endomembrane system</location>
        <topology evidence="1">Multi-pass membrane protein</topology>
    </subcellularLocation>
</comment>
<name>A0A3S9MWI2_9FLAO</name>